<dbReference type="RefSeq" id="WP_194133076.1">
    <property type="nucleotide sequence ID" value="NZ_JADFFK010000001.1"/>
</dbReference>
<dbReference type="InterPro" id="IPR002142">
    <property type="entry name" value="Peptidase_S49"/>
</dbReference>
<dbReference type="EMBL" id="JADFFK010000001">
    <property type="protein sequence ID" value="MBE9635772.1"/>
    <property type="molecule type" value="Genomic_DNA"/>
</dbReference>
<feature type="region of interest" description="Disordered" evidence="5">
    <location>
        <begin position="300"/>
        <end position="376"/>
    </location>
</feature>
<keyword evidence="4" id="KW-0720">Serine protease</keyword>
<feature type="compositionally biased region" description="Basic and acidic residues" evidence="5">
    <location>
        <begin position="450"/>
        <end position="459"/>
    </location>
</feature>
<evidence type="ECO:0000256" key="3">
    <source>
        <dbReference type="ARBA" id="ARBA00022801"/>
    </source>
</evidence>
<keyword evidence="3" id="KW-0378">Hydrolase</keyword>
<evidence type="ECO:0000256" key="4">
    <source>
        <dbReference type="ARBA" id="ARBA00022825"/>
    </source>
</evidence>
<feature type="domain" description="Peptidase S49" evidence="6">
    <location>
        <begin position="149"/>
        <end position="295"/>
    </location>
</feature>
<dbReference type="PANTHER" id="PTHR33209">
    <property type="entry name" value="PROTEASE 4"/>
    <property type="match status" value="1"/>
</dbReference>
<dbReference type="CDD" id="cd07022">
    <property type="entry name" value="S49_Sppa_36K_type"/>
    <property type="match status" value="1"/>
</dbReference>
<reference evidence="7 8" key="1">
    <citation type="journal article" date="2021" name="Int. J. Syst. Evol. Microbiol.">
        <title>Salipiger mangrovisoli sp. nov., isolated from mangrove soil and the proposal for the reclassification of Paraphaeobacter pallidus as Salipiger pallidus comb. nov.</title>
        <authorList>
            <person name="Du J."/>
            <person name="Liu Y."/>
            <person name="Pei T."/>
            <person name="Deng M.R."/>
            <person name="Zhu H."/>
        </authorList>
    </citation>
    <scope>NUCLEOTIDE SEQUENCE [LARGE SCALE GENOMIC DNA]</scope>
    <source>
        <strain evidence="7 8">6D45A</strain>
    </source>
</reference>
<feature type="region of interest" description="Disordered" evidence="5">
    <location>
        <begin position="424"/>
        <end position="459"/>
    </location>
</feature>
<accession>A0ABR9WWU3</accession>
<feature type="compositionally biased region" description="Low complexity" evidence="5">
    <location>
        <begin position="438"/>
        <end position="449"/>
    </location>
</feature>
<proteinExistence type="inferred from homology"/>
<dbReference type="Gene3D" id="6.20.330.10">
    <property type="match status" value="1"/>
</dbReference>
<keyword evidence="2" id="KW-0645">Protease</keyword>
<dbReference type="Gene3D" id="3.90.226.10">
    <property type="entry name" value="2-enoyl-CoA Hydratase, Chain A, domain 1"/>
    <property type="match status" value="1"/>
</dbReference>
<dbReference type="InterPro" id="IPR033855">
    <property type="entry name" value="Protein_C"/>
</dbReference>
<name>A0ABR9WWU3_9RHOB</name>
<comment type="similarity">
    <text evidence="1">Belongs to the peptidase S49 family.</text>
</comment>
<keyword evidence="8" id="KW-1185">Reference proteome</keyword>
<organism evidence="7 8">
    <name type="scientific">Salipiger mangrovisoli</name>
    <dbReference type="NCBI Taxonomy" id="2865933"/>
    <lineage>
        <taxon>Bacteria</taxon>
        <taxon>Pseudomonadati</taxon>
        <taxon>Pseudomonadota</taxon>
        <taxon>Alphaproteobacteria</taxon>
        <taxon>Rhodobacterales</taxon>
        <taxon>Roseobacteraceae</taxon>
        <taxon>Salipiger</taxon>
    </lineage>
</organism>
<dbReference type="Pfam" id="PF01343">
    <property type="entry name" value="Peptidase_S49"/>
    <property type="match status" value="1"/>
</dbReference>
<evidence type="ECO:0000313" key="8">
    <source>
        <dbReference type="Proteomes" id="UP000607796"/>
    </source>
</evidence>
<comment type="caution">
    <text evidence="7">The sequence shown here is derived from an EMBL/GenBank/DDBJ whole genome shotgun (WGS) entry which is preliminary data.</text>
</comment>
<feature type="compositionally biased region" description="Polar residues" evidence="5">
    <location>
        <begin position="306"/>
        <end position="322"/>
    </location>
</feature>
<dbReference type="InterPro" id="IPR029045">
    <property type="entry name" value="ClpP/crotonase-like_dom_sf"/>
</dbReference>
<evidence type="ECO:0000256" key="5">
    <source>
        <dbReference type="SAM" id="MobiDB-lite"/>
    </source>
</evidence>
<gene>
    <name evidence="7" type="ORF">IQ782_02850</name>
</gene>
<feature type="compositionally biased region" description="Pro residues" evidence="5">
    <location>
        <begin position="330"/>
        <end position="340"/>
    </location>
</feature>
<dbReference type="SUPFAM" id="SSF52096">
    <property type="entry name" value="ClpP/crotonase"/>
    <property type="match status" value="1"/>
</dbReference>
<evidence type="ECO:0000256" key="1">
    <source>
        <dbReference type="ARBA" id="ARBA00008683"/>
    </source>
</evidence>
<evidence type="ECO:0000313" key="7">
    <source>
        <dbReference type="EMBL" id="MBE9635772.1"/>
    </source>
</evidence>
<sequence>MHHPQIAQRVFHTPLLAAPTKAAAFIIGLGPRLIGAEEIEVVGAEASPEASRRARASLLDERLEEGMRSGRLGAYRVRDGIAVIPVTGALIHRGGWIGNSSGQTSYEGLAAQIEMAASDGMVRGVALEIDSFGGEVAGCFSLADQIRELREKKPVWAFVSDHAFSAAYAIASQASRIVMPRTGGAGSIGVIWMHADQSAALEQRGVKVTVIAAGEHKGDGNPYAPLPESVRADLQAEMEQLRTIFAETVGAGRGAKLTAEAALATEARCLLGADAVEAGLADEIANPREAFEAFADDLYGRRPARPSTSAEGKTLMTDKTNQPPAATAPAPTPTAAPTPAPSADVPTTPAPAAATPAPAAPAATAPAPSAASEDPKARIQAILTSPEAEGREELAKSFAFNSDISSAEAVAHLSASPKAGAQQTLSASIDAEATDLDAPAPGASAAAPSMKDRMAARFT</sequence>
<protein>
    <submittedName>
        <fullName evidence="7">S49 family peptidase</fullName>
    </submittedName>
</protein>
<evidence type="ECO:0000259" key="6">
    <source>
        <dbReference type="Pfam" id="PF01343"/>
    </source>
</evidence>
<feature type="compositionally biased region" description="Low complexity" evidence="5">
    <location>
        <begin position="341"/>
        <end position="372"/>
    </location>
</feature>
<dbReference type="Proteomes" id="UP000607796">
    <property type="component" value="Unassembled WGS sequence"/>
</dbReference>
<dbReference type="PANTHER" id="PTHR33209:SF1">
    <property type="entry name" value="PEPTIDASE S49 DOMAIN-CONTAINING PROTEIN"/>
    <property type="match status" value="1"/>
</dbReference>
<evidence type="ECO:0000256" key="2">
    <source>
        <dbReference type="ARBA" id="ARBA00022670"/>
    </source>
</evidence>